<dbReference type="Proteomes" id="UP000178723">
    <property type="component" value="Unassembled WGS sequence"/>
</dbReference>
<feature type="binding site" evidence="1">
    <location>
        <position position="258"/>
    </location>
    <ligand>
        <name>a divalent metal cation</name>
        <dbReference type="ChEBI" id="CHEBI:60240"/>
        <label>1</label>
    </ligand>
</feature>
<dbReference type="GO" id="GO:0016788">
    <property type="term" value="F:hydrolase activity, acting on ester bonds"/>
    <property type="evidence" value="ECO:0007669"/>
    <property type="project" value="InterPro"/>
</dbReference>
<feature type="binding site" evidence="1">
    <location>
        <position position="8"/>
    </location>
    <ligand>
        <name>a divalent metal cation</name>
        <dbReference type="ChEBI" id="CHEBI:60240"/>
        <label>1</label>
    </ligand>
</feature>
<proteinExistence type="predicted"/>
<keyword evidence="1" id="KW-0479">Metal-binding</keyword>
<feature type="binding site" evidence="1">
    <location>
        <position position="6"/>
    </location>
    <ligand>
        <name>a divalent metal cation</name>
        <dbReference type="ChEBI" id="CHEBI:60240"/>
        <label>1</label>
    </ligand>
</feature>
<dbReference type="Gene3D" id="3.20.20.140">
    <property type="entry name" value="Metal-dependent hydrolases"/>
    <property type="match status" value="1"/>
</dbReference>
<comment type="caution">
    <text evidence="2">The sequence shown here is derived from an EMBL/GenBank/DDBJ whole genome shotgun (WGS) entry which is preliminary data.</text>
</comment>
<feature type="binding site" evidence="1">
    <location>
        <position position="126"/>
    </location>
    <ligand>
        <name>a divalent metal cation</name>
        <dbReference type="ChEBI" id="CHEBI:60240"/>
        <label>1</label>
    </ligand>
</feature>
<evidence type="ECO:0000313" key="3">
    <source>
        <dbReference type="Proteomes" id="UP000178723"/>
    </source>
</evidence>
<dbReference type="STRING" id="1802407.A3I40_01655"/>
<evidence type="ECO:0000313" key="2">
    <source>
        <dbReference type="EMBL" id="OGL87310.1"/>
    </source>
</evidence>
<protein>
    <recommendedName>
        <fullName evidence="4">Hydrolase TatD</fullName>
    </recommendedName>
</protein>
<dbReference type="GO" id="GO:0046872">
    <property type="term" value="F:metal ion binding"/>
    <property type="evidence" value="ECO:0007669"/>
    <property type="project" value="UniProtKB-KW"/>
</dbReference>
<reference evidence="2 3" key="1">
    <citation type="journal article" date="2016" name="Nat. Commun.">
        <title>Thousands of microbial genomes shed light on interconnected biogeochemical processes in an aquifer system.</title>
        <authorList>
            <person name="Anantharaman K."/>
            <person name="Brown C.T."/>
            <person name="Hug L.A."/>
            <person name="Sharon I."/>
            <person name="Castelle C.J."/>
            <person name="Probst A.J."/>
            <person name="Thomas B.C."/>
            <person name="Singh A."/>
            <person name="Wilkins M.J."/>
            <person name="Karaoz U."/>
            <person name="Brodie E.L."/>
            <person name="Williams K.H."/>
            <person name="Hubbard S.S."/>
            <person name="Banfield J.F."/>
        </authorList>
    </citation>
    <scope>NUCLEOTIDE SEQUENCE [LARGE SCALE GENOMIC DNA]</scope>
</reference>
<dbReference type="PANTHER" id="PTHR46124:SF2">
    <property type="entry name" value="D-AMINOACYL-TRNA DEACYLASE"/>
    <property type="match status" value="1"/>
</dbReference>
<dbReference type="EMBL" id="MGEP01000021">
    <property type="protein sequence ID" value="OGL87310.1"/>
    <property type="molecule type" value="Genomic_DNA"/>
</dbReference>
<organism evidence="2 3">
    <name type="scientific">Candidatus Uhrbacteria bacterium RIFCSPLOWO2_02_FULL_48_12</name>
    <dbReference type="NCBI Taxonomy" id="1802407"/>
    <lineage>
        <taxon>Bacteria</taxon>
        <taxon>Candidatus Uhriibacteriota</taxon>
    </lineage>
</organism>
<name>A0A1F7V9W3_9BACT</name>
<dbReference type="PIRSF" id="PIRSF005902">
    <property type="entry name" value="DNase_TatD"/>
    <property type="match status" value="1"/>
</dbReference>
<feature type="binding site" evidence="1">
    <location>
        <position position="210"/>
    </location>
    <ligand>
        <name>a divalent metal cation</name>
        <dbReference type="ChEBI" id="CHEBI:60240"/>
        <label>2</label>
    </ligand>
</feature>
<evidence type="ECO:0008006" key="4">
    <source>
        <dbReference type="Google" id="ProtNLM"/>
    </source>
</evidence>
<dbReference type="Pfam" id="PF01026">
    <property type="entry name" value="TatD_DNase"/>
    <property type="match status" value="1"/>
</dbReference>
<accession>A0A1F7V9W3</accession>
<evidence type="ECO:0000256" key="1">
    <source>
        <dbReference type="PIRSR" id="PIRSR005902-1"/>
    </source>
</evidence>
<dbReference type="PANTHER" id="PTHR46124">
    <property type="entry name" value="D-AMINOACYL-TRNA DEACYLASE"/>
    <property type="match status" value="1"/>
</dbReference>
<dbReference type="InterPro" id="IPR032466">
    <property type="entry name" value="Metal_Hydrolase"/>
</dbReference>
<sequence length="309" mass="34667">MLFDSHAHAHFNAYKDDSDEVIKRALDKGVQMVLVGTQIDTSRKAIETAGKYDGVWAAVGLHPVHLEEGYFDPNEDPPLVPLGGTVGGAGQTTGQQPTFQRRAEIFDKEKYRELALGSKRVVAIGETGLDYYRLEGDEAHKEAVKEKQRHVFQEHSELAAELDLALIVHCRDGSTPLTTTMSQPNGAHREVLEILKSVKSKYPTLRGVIHCFTGTPEEGERYLDFGFYISFPGIITFAKDWDEFIRAIPLDKILVETDCPYLTPVPHRGKRNEPAYVEYTTRHLANIRGISFEEAARITTANAKKLFRI</sequence>
<gene>
    <name evidence="2" type="ORF">A3I40_01655</name>
</gene>
<feature type="binding site" evidence="1">
    <location>
        <position position="169"/>
    </location>
    <ligand>
        <name>a divalent metal cation</name>
        <dbReference type="ChEBI" id="CHEBI:60240"/>
        <label>2</label>
    </ligand>
</feature>
<dbReference type="AlphaFoldDB" id="A0A1F7V9W3"/>
<dbReference type="InterPro" id="IPR001130">
    <property type="entry name" value="TatD-like"/>
</dbReference>
<dbReference type="SUPFAM" id="SSF51556">
    <property type="entry name" value="Metallo-dependent hydrolases"/>
    <property type="match status" value="1"/>
</dbReference>
<dbReference type="CDD" id="cd01310">
    <property type="entry name" value="TatD_DNAse"/>
    <property type="match status" value="1"/>
</dbReference>